<accession>A0ABY7B806</accession>
<dbReference type="Gene3D" id="2.40.10.10">
    <property type="entry name" value="Trypsin-like serine proteases"/>
    <property type="match status" value="1"/>
</dbReference>
<dbReference type="GO" id="GO:0008233">
    <property type="term" value="F:peptidase activity"/>
    <property type="evidence" value="ECO:0007669"/>
    <property type="project" value="UniProtKB-KW"/>
</dbReference>
<name>A0ABY7B806_9PSEU</name>
<protein>
    <submittedName>
        <fullName evidence="5">Serine protease</fullName>
    </submittedName>
</protein>
<dbReference type="RefSeq" id="WP_268758192.1">
    <property type="nucleotide sequence ID" value="NZ_CP113836.1"/>
</dbReference>
<dbReference type="InterPro" id="IPR001314">
    <property type="entry name" value="Peptidase_S1A"/>
</dbReference>
<dbReference type="InterPro" id="IPR018114">
    <property type="entry name" value="TRYPSIN_HIS"/>
</dbReference>
<keyword evidence="5" id="KW-0378">Hydrolase</keyword>
<dbReference type="PROSITE" id="PS50240">
    <property type="entry name" value="TRYPSIN_DOM"/>
    <property type="match status" value="1"/>
</dbReference>
<dbReference type="PANTHER" id="PTHR24276">
    <property type="entry name" value="POLYSERASE-RELATED"/>
    <property type="match status" value="1"/>
</dbReference>
<keyword evidence="3" id="KW-0732">Signal</keyword>
<evidence type="ECO:0000259" key="4">
    <source>
        <dbReference type="PROSITE" id="PS50240"/>
    </source>
</evidence>
<dbReference type="InterPro" id="IPR050430">
    <property type="entry name" value="Peptidase_S1"/>
</dbReference>
<dbReference type="SUPFAM" id="SSF50494">
    <property type="entry name" value="Trypsin-like serine proteases"/>
    <property type="match status" value="1"/>
</dbReference>
<dbReference type="EMBL" id="CP113836">
    <property type="protein sequence ID" value="WAL68097.1"/>
    <property type="molecule type" value="Genomic_DNA"/>
</dbReference>
<dbReference type="SMART" id="SM00020">
    <property type="entry name" value="Tryp_SPc"/>
    <property type="match status" value="1"/>
</dbReference>
<proteinExistence type="inferred from homology"/>
<dbReference type="PROSITE" id="PS00134">
    <property type="entry name" value="TRYPSIN_HIS"/>
    <property type="match status" value="1"/>
</dbReference>
<reference evidence="5" key="1">
    <citation type="submission" date="2022-11" db="EMBL/GenBank/DDBJ databases">
        <authorList>
            <person name="Mo P."/>
        </authorList>
    </citation>
    <scope>NUCLEOTIDE SEQUENCE</scope>
    <source>
        <strain evidence="5">HUAS 11-8</strain>
    </source>
</reference>
<dbReference type="InterPro" id="IPR043504">
    <property type="entry name" value="Peptidase_S1_PA_chymotrypsin"/>
</dbReference>
<dbReference type="PRINTS" id="PR00722">
    <property type="entry name" value="CHYMOTRYPSIN"/>
</dbReference>
<feature type="chain" id="PRO_5047234141" evidence="3">
    <location>
        <begin position="28"/>
        <end position="257"/>
    </location>
</feature>
<keyword evidence="5" id="KW-0645">Protease</keyword>
<sequence length="257" mass="26527">MIRSILLGCLSALVLVAAGGFAATASAEETPSIVGGTNVSTKDFPWLLALYNGKGKFSCAGELVAPDKVLTAGHCTGVSTAVQGRDDVTKGGGTTYRVVKAERNPGFRNLGGPAEIMYGDVGVLTLDRPVRGVKPIGYVSPRDGGLYRGRATILGWGTNYDGGKIGHLKKATVPLVSNSLCTQAYGSQGFKASQLVCAGNWTKGGVDACSHDSGGPLLIAGRVAGTVSGGESCAQPHEPGTYARLTTFSRWITAHLR</sequence>
<organism evidence="5 6">
    <name type="scientific">Amycolatopsis cynarae</name>
    <dbReference type="NCBI Taxonomy" id="2995223"/>
    <lineage>
        <taxon>Bacteria</taxon>
        <taxon>Bacillati</taxon>
        <taxon>Actinomycetota</taxon>
        <taxon>Actinomycetes</taxon>
        <taxon>Pseudonocardiales</taxon>
        <taxon>Pseudonocardiaceae</taxon>
        <taxon>Amycolatopsis</taxon>
    </lineage>
</organism>
<dbReference type="GO" id="GO:0006508">
    <property type="term" value="P:proteolysis"/>
    <property type="evidence" value="ECO:0007669"/>
    <property type="project" value="UniProtKB-KW"/>
</dbReference>
<evidence type="ECO:0000256" key="2">
    <source>
        <dbReference type="ARBA" id="ARBA00023157"/>
    </source>
</evidence>
<dbReference type="InterPro" id="IPR001254">
    <property type="entry name" value="Trypsin_dom"/>
</dbReference>
<dbReference type="Pfam" id="PF00089">
    <property type="entry name" value="Trypsin"/>
    <property type="match status" value="1"/>
</dbReference>
<dbReference type="Proteomes" id="UP001163203">
    <property type="component" value="Chromosome"/>
</dbReference>
<evidence type="ECO:0000313" key="5">
    <source>
        <dbReference type="EMBL" id="WAL68097.1"/>
    </source>
</evidence>
<evidence type="ECO:0000256" key="3">
    <source>
        <dbReference type="SAM" id="SignalP"/>
    </source>
</evidence>
<dbReference type="PANTHER" id="PTHR24276:SF98">
    <property type="entry name" value="FI18310P1-RELATED"/>
    <property type="match status" value="1"/>
</dbReference>
<gene>
    <name evidence="5" type="ORF">ORV05_10130</name>
</gene>
<feature type="domain" description="Peptidase S1" evidence="4">
    <location>
        <begin position="33"/>
        <end position="257"/>
    </location>
</feature>
<keyword evidence="6" id="KW-1185">Reference proteome</keyword>
<feature type="signal peptide" evidence="3">
    <location>
        <begin position="1"/>
        <end position="27"/>
    </location>
</feature>
<dbReference type="CDD" id="cd00190">
    <property type="entry name" value="Tryp_SPc"/>
    <property type="match status" value="1"/>
</dbReference>
<evidence type="ECO:0000313" key="6">
    <source>
        <dbReference type="Proteomes" id="UP001163203"/>
    </source>
</evidence>
<dbReference type="InterPro" id="IPR009003">
    <property type="entry name" value="Peptidase_S1_PA"/>
</dbReference>
<keyword evidence="2" id="KW-1015">Disulfide bond</keyword>
<comment type="similarity">
    <text evidence="1">Belongs to the peptidase S1 family.</text>
</comment>
<evidence type="ECO:0000256" key="1">
    <source>
        <dbReference type="ARBA" id="ARBA00007664"/>
    </source>
</evidence>